<reference evidence="3 4" key="1">
    <citation type="submission" date="2024-10" db="EMBL/GenBank/DDBJ databases">
        <title>The Natural Products Discovery Center: Release of the First 8490 Sequenced Strains for Exploring Actinobacteria Biosynthetic Diversity.</title>
        <authorList>
            <person name="Kalkreuter E."/>
            <person name="Kautsar S.A."/>
            <person name="Yang D."/>
            <person name="Bader C.D."/>
            <person name="Teijaro C.N."/>
            <person name="Fluegel L."/>
            <person name="Davis C.M."/>
            <person name="Simpson J.R."/>
            <person name="Lauterbach L."/>
            <person name="Steele A.D."/>
            <person name="Gui C."/>
            <person name="Meng S."/>
            <person name="Li G."/>
            <person name="Viehrig K."/>
            <person name="Ye F."/>
            <person name="Su P."/>
            <person name="Kiefer A.F."/>
            <person name="Nichols A."/>
            <person name="Cepeda A.J."/>
            <person name="Yan W."/>
            <person name="Fan B."/>
            <person name="Jiang Y."/>
            <person name="Adhikari A."/>
            <person name="Zheng C.-J."/>
            <person name="Schuster L."/>
            <person name="Cowan T.M."/>
            <person name="Smanski M.J."/>
            <person name="Chevrette M.G."/>
            <person name="De Carvalho L.P.S."/>
            <person name="Shen B."/>
        </authorList>
    </citation>
    <scope>NUCLEOTIDE SEQUENCE [LARGE SCALE GENOMIC DNA]</scope>
    <source>
        <strain evidence="3 4">NPDC017990</strain>
    </source>
</reference>
<organism evidence="3 4">
    <name type="scientific">Streptomyces longisporoflavus</name>
    <dbReference type="NCBI Taxonomy" id="28044"/>
    <lineage>
        <taxon>Bacteria</taxon>
        <taxon>Bacillati</taxon>
        <taxon>Actinomycetota</taxon>
        <taxon>Actinomycetes</taxon>
        <taxon>Kitasatosporales</taxon>
        <taxon>Streptomycetaceae</taxon>
        <taxon>Streptomyces</taxon>
    </lineage>
</organism>
<evidence type="ECO:0000259" key="2">
    <source>
        <dbReference type="Pfam" id="PF19631"/>
    </source>
</evidence>
<feature type="compositionally biased region" description="Pro residues" evidence="1">
    <location>
        <begin position="99"/>
        <end position="109"/>
    </location>
</feature>
<accession>A0ABW7QPS7</accession>
<dbReference type="RefSeq" id="WP_397712824.1">
    <property type="nucleotide sequence ID" value="NZ_JBIRGN010000003.1"/>
</dbReference>
<protein>
    <submittedName>
        <fullName evidence="3">Trypco2 family protein</fullName>
    </submittedName>
</protein>
<dbReference type="EMBL" id="JBIRGQ010000003">
    <property type="protein sequence ID" value="MFH8546983.1"/>
    <property type="molecule type" value="Genomic_DNA"/>
</dbReference>
<evidence type="ECO:0000256" key="1">
    <source>
        <dbReference type="SAM" id="MobiDB-lite"/>
    </source>
</evidence>
<evidence type="ECO:0000313" key="3">
    <source>
        <dbReference type="EMBL" id="MFH8546983.1"/>
    </source>
</evidence>
<name>A0ABW7QPS7_9ACTN</name>
<keyword evidence="4" id="KW-1185">Reference proteome</keyword>
<dbReference type="InterPro" id="IPR045608">
    <property type="entry name" value="Trypco2"/>
</dbReference>
<evidence type="ECO:0000313" key="4">
    <source>
        <dbReference type="Proteomes" id="UP001610818"/>
    </source>
</evidence>
<feature type="domain" description="Trypsin-co-occurring" evidence="2">
    <location>
        <begin position="9"/>
        <end position="84"/>
    </location>
</feature>
<comment type="caution">
    <text evidence="3">The sequence shown here is derived from an EMBL/GenBank/DDBJ whole genome shotgun (WGS) entry which is preliminary data.</text>
</comment>
<feature type="region of interest" description="Disordered" evidence="1">
    <location>
        <begin position="86"/>
        <end position="115"/>
    </location>
</feature>
<dbReference type="Proteomes" id="UP001610818">
    <property type="component" value="Unassembled WGS sequence"/>
</dbReference>
<gene>
    <name evidence="3" type="ORF">ACH4F9_18445</name>
</gene>
<sequence>MAREPRRLTLTDAIESLRKDLTAAQQQGIGKTVGFSVDAISVELDVQAEQSDTAEGGVSWYVTAKRGRGSIRRTATRLVVTLKPRGALNVGDRVERPRNAPPPHPPGPAAPGAGE</sequence>
<dbReference type="Pfam" id="PF19631">
    <property type="entry name" value="Trypco2"/>
    <property type="match status" value="1"/>
</dbReference>
<proteinExistence type="predicted"/>